<dbReference type="GO" id="GO:0006397">
    <property type="term" value="P:mRNA processing"/>
    <property type="evidence" value="ECO:0007669"/>
    <property type="project" value="UniProtKB-KW"/>
</dbReference>
<reference evidence="11 12" key="1">
    <citation type="submission" date="2017-09" db="EMBL/GenBank/DDBJ databases">
        <title>Genome sequencing of Besnoitia besnoiti strain Bb-Ger1.</title>
        <authorList>
            <person name="Schares G."/>
            <person name="Venepally P."/>
            <person name="Lorenzi H.A."/>
        </authorList>
    </citation>
    <scope>NUCLEOTIDE SEQUENCE [LARGE SCALE GENOMIC DNA]</scope>
    <source>
        <strain evidence="11 12">Bb-Ger1</strain>
    </source>
</reference>
<dbReference type="Proteomes" id="UP000224006">
    <property type="component" value="Chromosome VI"/>
</dbReference>
<evidence type="ECO:0000256" key="3">
    <source>
        <dbReference type="ARBA" id="ARBA00022664"/>
    </source>
</evidence>
<feature type="compositionally biased region" description="Basic and acidic residues" evidence="9">
    <location>
        <begin position="316"/>
        <end position="325"/>
    </location>
</feature>
<dbReference type="RefSeq" id="XP_029218706.1">
    <property type="nucleotide sequence ID" value="XM_029365123.1"/>
</dbReference>
<dbReference type="OrthoDB" id="330772at2759"/>
<dbReference type="AlphaFoldDB" id="A0A2A9MGH3"/>
<feature type="region of interest" description="Disordered" evidence="9">
    <location>
        <begin position="19"/>
        <end position="108"/>
    </location>
</feature>
<comment type="subcellular location">
    <subcellularLocation>
        <location evidence="1">Nucleus</location>
    </subcellularLocation>
</comment>
<dbReference type="PANTHER" id="PTHR12707:SF0">
    <property type="entry name" value="PININ"/>
    <property type="match status" value="1"/>
</dbReference>
<evidence type="ECO:0000256" key="7">
    <source>
        <dbReference type="ARBA" id="ARBA00023242"/>
    </source>
</evidence>
<keyword evidence="5" id="KW-0804">Transcription</keyword>
<keyword evidence="8" id="KW-0175">Coiled coil</keyword>
<evidence type="ECO:0000256" key="9">
    <source>
        <dbReference type="SAM" id="MobiDB-lite"/>
    </source>
</evidence>
<evidence type="ECO:0000313" key="11">
    <source>
        <dbReference type="EMBL" id="PFH34697.1"/>
    </source>
</evidence>
<comment type="similarity">
    <text evidence="2">Belongs to the pinin family.</text>
</comment>
<dbReference type="STRING" id="94643.A0A2A9MGH3"/>
<evidence type="ECO:0000259" key="10">
    <source>
        <dbReference type="Pfam" id="PF04696"/>
    </source>
</evidence>
<dbReference type="InterPro" id="IPR039853">
    <property type="entry name" value="Pinin"/>
</dbReference>
<organism evidence="11 12">
    <name type="scientific">Besnoitia besnoiti</name>
    <name type="common">Apicomplexan protozoan</name>
    <dbReference type="NCBI Taxonomy" id="94643"/>
    <lineage>
        <taxon>Eukaryota</taxon>
        <taxon>Sar</taxon>
        <taxon>Alveolata</taxon>
        <taxon>Apicomplexa</taxon>
        <taxon>Conoidasida</taxon>
        <taxon>Coccidia</taxon>
        <taxon>Eucoccidiorida</taxon>
        <taxon>Eimeriorina</taxon>
        <taxon>Sarcocystidae</taxon>
        <taxon>Besnoitia</taxon>
    </lineage>
</organism>
<evidence type="ECO:0000256" key="2">
    <source>
        <dbReference type="ARBA" id="ARBA00010386"/>
    </source>
</evidence>
<evidence type="ECO:0000256" key="1">
    <source>
        <dbReference type="ARBA" id="ARBA00004123"/>
    </source>
</evidence>
<evidence type="ECO:0000256" key="8">
    <source>
        <dbReference type="SAM" id="Coils"/>
    </source>
</evidence>
<feature type="compositionally biased region" description="Basic and acidic residues" evidence="9">
    <location>
        <begin position="274"/>
        <end position="294"/>
    </location>
</feature>
<dbReference type="GeneID" id="40311656"/>
<dbReference type="KEGG" id="bbes:BESB_067300"/>
<dbReference type="InterPro" id="IPR006786">
    <property type="entry name" value="Pinin_SDK_MemA"/>
</dbReference>
<name>A0A2A9MGH3_BESBE</name>
<evidence type="ECO:0000256" key="5">
    <source>
        <dbReference type="ARBA" id="ARBA00023163"/>
    </source>
</evidence>
<evidence type="ECO:0000313" key="12">
    <source>
        <dbReference type="Proteomes" id="UP000224006"/>
    </source>
</evidence>
<keyword evidence="7" id="KW-0539">Nucleus</keyword>
<feature type="compositionally biased region" description="Basic and acidic residues" evidence="9">
    <location>
        <begin position="99"/>
        <end position="108"/>
    </location>
</feature>
<evidence type="ECO:0000256" key="6">
    <source>
        <dbReference type="ARBA" id="ARBA00023187"/>
    </source>
</evidence>
<proteinExistence type="inferred from homology"/>
<comment type="caution">
    <text evidence="11">The sequence shown here is derived from an EMBL/GenBank/DDBJ whole genome shotgun (WGS) entry which is preliminary data.</text>
</comment>
<feature type="compositionally biased region" description="Low complexity" evidence="9">
    <location>
        <begin position="49"/>
        <end position="69"/>
    </location>
</feature>
<protein>
    <submittedName>
        <fullName evidence="11">Nuclear factor NF2</fullName>
    </submittedName>
</protein>
<keyword evidence="3" id="KW-0507">mRNA processing</keyword>
<gene>
    <name evidence="11" type="ORF">BESB_067300</name>
</gene>
<dbReference type="GO" id="GO:0008380">
    <property type="term" value="P:RNA splicing"/>
    <property type="evidence" value="ECO:0007669"/>
    <property type="project" value="UniProtKB-KW"/>
</dbReference>
<keyword evidence="6" id="KW-0508">mRNA splicing</keyword>
<feature type="region of interest" description="Disordered" evidence="9">
    <location>
        <begin position="257"/>
        <end position="325"/>
    </location>
</feature>
<evidence type="ECO:0000256" key="4">
    <source>
        <dbReference type="ARBA" id="ARBA00023015"/>
    </source>
</evidence>
<feature type="coiled-coil region" evidence="8">
    <location>
        <begin position="170"/>
        <end position="204"/>
    </location>
</feature>
<keyword evidence="4" id="KW-0805">Transcription regulation</keyword>
<dbReference type="EMBL" id="NWUJ01000006">
    <property type="protein sequence ID" value="PFH34697.1"/>
    <property type="molecule type" value="Genomic_DNA"/>
</dbReference>
<feature type="domain" description="Pinin/SDK/MemA protein" evidence="10">
    <location>
        <begin position="111"/>
        <end position="240"/>
    </location>
</feature>
<dbReference type="PANTHER" id="PTHR12707">
    <property type="entry name" value="PINN"/>
    <property type="match status" value="1"/>
</dbReference>
<dbReference type="VEuPathDB" id="ToxoDB:BESB_067300"/>
<dbReference type="Pfam" id="PF04696">
    <property type="entry name" value="Pinin_SDK_memA"/>
    <property type="match status" value="1"/>
</dbReference>
<accession>A0A2A9MGH3</accession>
<keyword evidence="12" id="KW-1185">Reference proteome</keyword>
<sequence>MNESRLRQEIRRLVTEQRQLNRRLQQQRRPRGELFSFSDEKKPEENGVAEAPAAAAPSQQSAPDATSPSTLAGESQSGLGKRPLVRERPTYSFDGEDFQVEKRPKLAAPDEKTATRNRRMFGALAGHLRRAQRQLLQEQTTDLAHKQKQQEERVAQKLAMSQKNIAKIARLEWEKRRQQEQLRLEEVSNELANKENELMRLHLVKHYRNMEVFIGTEAQPTLFWLPAKWDDTTRRLQEQTKLWIRTKIEHIQETDYTYRPQGGVAEGEGAAPASKEEEGRRPESAKTEDGGRSAEDEDAGAVETGKEERADGDEDGKEKAAEKKI</sequence>
<dbReference type="GO" id="GO:0071013">
    <property type="term" value="C:catalytic step 2 spliceosome"/>
    <property type="evidence" value="ECO:0007669"/>
    <property type="project" value="TreeGrafter"/>
</dbReference>